<dbReference type="AlphaFoldDB" id="A0A9N9JI99"/>
<dbReference type="Proteomes" id="UP000789759">
    <property type="component" value="Unassembled WGS sequence"/>
</dbReference>
<organism evidence="1 2">
    <name type="scientific">Cetraspora pellucida</name>
    <dbReference type="NCBI Taxonomy" id="1433469"/>
    <lineage>
        <taxon>Eukaryota</taxon>
        <taxon>Fungi</taxon>
        <taxon>Fungi incertae sedis</taxon>
        <taxon>Mucoromycota</taxon>
        <taxon>Glomeromycotina</taxon>
        <taxon>Glomeromycetes</taxon>
        <taxon>Diversisporales</taxon>
        <taxon>Gigasporaceae</taxon>
        <taxon>Cetraspora</taxon>
    </lineage>
</organism>
<proteinExistence type="predicted"/>
<comment type="caution">
    <text evidence="1">The sequence shown here is derived from an EMBL/GenBank/DDBJ whole genome shotgun (WGS) entry which is preliminary data.</text>
</comment>
<protein>
    <submittedName>
        <fullName evidence="1">21765_t:CDS:1</fullName>
    </submittedName>
</protein>
<sequence>MIQSKKNIDKFLTPETLDKFIIENIDSLNKKYLTDGRKNEKYNSLIEDIKDYDDPYLLSDEYYNEIYYNIEDLNEAYFFKDNTKSNLHQIREKKKMN</sequence>
<evidence type="ECO:0000313" key="2">
    <source>
        <dbReference type="Proteomes" id="UP000789759"/>
    </source>
</evidence>
<keyword evidence="2" id="KW-1185">Reference proteome</keyword>
<name>A0A9N9JI99_9GLOM</name>
<gene>
    <name evidence="1" type="ORF">CPELLU_LOCUS16456</name>
</gene>
<accession>A0A9N9JI99</accession>
<dbReference type="EMBL" id="CAJVQA010024418">
    <property type="protein sequence ID" value="CAG8782319.1"/>
    <property type="molecule type" value="Genomic_DNA"/>
</dbReference>
<evidence type="ECO:0000313" key="1">
    <source>
        <dbReference type="EMBL" id="CAG8782319.1"/>
    </source>
</evidence>
<reference evidence="1" key="1">
    <citation type="submission" date="2021-06" db="EMBL/GenBank/DDBJ databases">
        <authorList>
            <person name="Kallberg Y."/>
            <person name="Tangrot J."/>
            <person name="Rosling A."/>
        </authorList>
    </citation>
    <scope>NUCLEOTIDE SEQUENCE</scope>
    <source>
        <strain evidence="1">FL966</strain>
    </source>
</reference>